<dbReference type="Proteomes" id="UP000500938">
    <property type="component" value="Chromosome"/>
</dbReference>
<dbReference type="EMBL" id="CP053085">
    <property type="protein sequence ID" value="QJR34209.1"/>
    <property type="molecule type" value="Genomic_DNA"/>
</dbReference>
<dbReference type="InterPro" id="IPR027463">
    <property type="entry name" value="AcrB_DN_DC_subdom"/>
</dbReference>
<feature type="transmembrane region" description="Helical" evidence="8">
    <location>
        <begin position="386"/>
        <end position="409"/>
    </location>
</feature>
<organism evidence="9 10">
    <name type="scientific">Gemmatimonas groenlandica</name>
    <dbReference type="NCBI Taxonomy" id="2732249"/>
    <lineage>
        <taxon>Bacteria</taxon>
        <taxon>Pseudomonadati</taxon>
        <taxon>Gemmatimonadota</taxon>
        <taxon>Gemmatimonadia</taxon>
        <taxon>Gemmatimonadales</taxon>
        <taxon>Gemmatimonadaceae</taxon>
        <taxon>Gemmatimonas</taxon>
    </lineage>
</organism>
<evidence type="ECO:0000256" key="7">
    <source>
        <dbReference type="ARBA" id="ARBA00023136"/>
    </source>
</evidence>
<dbReference type="InterPro" id="IPR004763">
    <property type="entry name" value="CusA-like"/>
</dbReference>
<feature type="transmembrane region" description="Helical" evidence="8">
    <location>
        <begin position="882"/>
        <end position="902"/>
    </location>
</feature>
<dbReference type="Gene3D" id="3.30.70.1320">
    <property type="entry name" value="Multidrug efflux transporter AcrB pore domain like"/>
    <property type="match status" value="1"/>
</dbReference>
<evidence type="ECO:0000256" key="4">
    <source>
        <dbReference type="ARBA" id="ARBA00022475"/>
    </source>
</evidence>
<evidence type="ECO:0000256" key="8">
    <source>
        <dbReference type="SAM" id="Phobius"/>
    </source>
</evidence>
<evidence type="ECO:0000256" key="6">
    <source>
        <dbReference type="ARBA" id="ARBA00022989"/>
    </source>
</evidence>
<keyword evidence="7 8" id="KW-0472">Membrane</keyword>
<keyword evidence="10" id="KW-1185">Reference proteome</keyword>
<dbReference type="Gene3D" id="3.30.70.1430">
    <property type="entry name" value="Multidrug efflux transporter AcrB pore domain"/>
    <property type="match status" value="2"/>
</dbReference>
<feature type="transmembrane region" description="Helical" evidence="8">
    <location>
        <begin position="989"/>
        <end position="1015"/>
    </location>
</feature>
<comment type="subcellular location">
    <subcellularLocation>
        <location evidence="1">Cell membrane</location>
        <topology evidence="1">Multi-pass membrane protein</topology>
    </subcellularLocation>
</comment>
<reference evidence="9 10" key="1">
    <citation type="submission" date="2020-05" db="EMBL/GenBank/DDBJ databases">
        <title>Complete genome sequence of Gemmatimonas greenlandica TET16.</title>
        <authorList>
            <person name="Zeng Y."/>
        </authorList>
    </citation>
    <scope>NUCLEOTIDE SEQUENCE [LARGE SCALE GENOMIC DNA]</scope>
    <source>
        <strain evidence="9 10">TET16</strain>
    </source>
</reference>
<dbReference type="RefSeq" id="WP_171223635.1">
    <property type="nucleotide sequence ID" value="NZ_CP053085.1"/>
</dbReference>
<dbReference type="SUPFAM" id="SSF82866">
    <property type="entry name" value="Multidrug efflux transporter AcrB transmembrane domain"/>
    <property type="match status" value="2"/>
</dbReference>
<dbReference type="InterPro" id="IPR001036">
    <property type="entry name" value="Acrflvin-R"/>
</dbReference>
<dbReference type="Gene3D" id="3.30.2090.10">
    <property type="entry name" value="Multidrug efflux transporter AcrB TolC docking domain, DN and DC subdomains"/>
    <property type="match status" value="2"/>
</dbReference>
<dbReference type="Gene3D" id="1.20.1640.10">
    <property type="entry name" value="Multidrug efflux transporter AcrB transmembrane domain"/>
    <property type="match status" value="2"/>
</dbReference>
<feature type="transmembrane region" description="Helical" evidence="8">
    <location>
        <begin position="958"/>
        <end position="977"/>
    </location>
</feature>
<evidence type="ECO:0000256" key="3">
    <source>
        <dbReference type="ARBA" id="ARBA00022448"/>
    </source>
</evidence>
<evidence type="ECO:0000256" key="5">
    <source>
        <dbReference type="ARBA" id="ARBA00022692"/>
    </source>
</evidence>
<feature type="transmembrane region" description="Helical" evidence="8">
    <location>
        <begin position="334"/>
        <end position="353"/>
    </location>
</feature>
<evidence type="ECO:0000313" key="9">
    <source>
        <dbReference type="EMBL" id="QJR34209.1"/>
    </source>
</evidence>
<dbReference type="GO" id="GO:0042910">
    <property type="term" value="F:xenobiotic transmembrane transporter activity"/>
    <property type="evidence" value="ECO:0007669"/>
    <property type="project" value="TreeGrafter"/>
</dbReference>
<feature type="transmembrane region" description="Helical" evidence="8">
    <location>
        <begin position="12"/>
        <end position="30"/>
    </location>
</feature>
<dbReference type="KEGG" id="ggr:HKW67_01105"/>
<dbReference type="PRINTS" id="PR00702">
    <property type="entry name" value="ACRIFLAVINRP"/>
</dbReference>
<dbReference type="AlphaFoldDB" id="A0A6M4IK24"/>
<dbReference type="GO" id="GO:0005886">
    <property type="term" value="C:plasma membrane"/>
    <property type="evidence" value="ECO:0007669"/>
    <property type="project" value="UniProtKB-SubCell"/>
</dbReference>
<comment type="similarity">
    <text evidence="2">Belongs to the resistance-nodulation-cell division (RND) (TC 2.A.6) family.</text>
</comment>
<evidence type="ECO:0000313" key="10">
    <source>
        <dbReference type="Proteomes" id="UP000500938"/>
    </source>
</evidence>
<feature type="transmembrane region" description="Helical" evidence="8">
    <location>
        <begin position="360"/>
        <end position="380"/>
    </location>
</feature>
<dbReference type="Gene3D" id="3.30.70.1440">
    <property type="entry name" value="Multidrug efflux transporter AcrB pore domain"/>
    <property type="match status" value="1"/>
</dbReference>
<sequence>MKALIHFALHRRGLVIGVTLGLMAAGLYALQHIAFDAFPDLTGTRVEVITVAPGMAPEEVERLVTYPIESSLMGVPDAEGVRSVSKFGLSLVTVPFPDNVDVYFARQLVQQRLNDAKAALPAGVESALGPVSTPMGELYQYVLTSDSLSLTELKTLHDYTVRPRLRTVPGVSEVNSWGGLTERVEVIVDPVKLAARRLTIADVHDALARNTLAFGGSYLEQGGERYTLRGLGRVENTNDVLRVQVGAYLGAPVRVSDIGTVVVGALPRNGAVTHDGKEEVVSGMVLKLKGADSRDVIKLVRERMAEIQKALPPSVKVTPFYDQTELVGRTTTTIVKNLVEGGLLVIAVLFLFLRNVRAALIVASVIPISMLIAFIGMGLFGYSANLMSLGALDFGLIVDASIVMIESFIRRIESHRDTHRLGLFERAAVEVGRPILFGIAIIVAVYIPIFTLDGMEGRMFKPMAFTVVCAVLGSLFLALTYVPAVASWALRDGEATQAPWLTKLTARYRRVLASVMKRPQPLLITAVILVVIAVGSLSKIGTEFMPKLDEGSILITTRRLPSVGMQDATKLSMAAERIVKQFPEVVTVVTKEGRPDLATEAMGLFEGDMYVILKPRVEWTTAKDPEALVAALDSALRVVPGLWVSFTQPLAMRLDEAESGIKTDLGIKVVGPDLGQNETIAERLRAIVASVPGSADVAVEIADGSGQVRMEIKREALAQYGLSVADVRDAIELAMGSQVAAELIDGFRRVAIVVRLPEASRADAASLSRLTIRAPGGELVPLSAVANVQTTTGPEMIGHEDAQRRSLVLSNVRGRDLGSFVQEVRARIARDAVLPAGVFLEWGGQYENQQRATSRLMLVVPGALFLIFGLLYLSFRSISQALLVLANVPFALVGGIAALWVRQLNLNLSASIGFIALFGIAVLNGVVMVEHLNHLRHAPDEQTLNVLDRILLGAADRLRPVLMTALVASLGFVPMALSTSPGSEVQRPLASVVIGGLITSTVLTLFVLPVLYGWLEDRREARLARRTATRQAHSSAVPVTG</sequence>
<protein>
    <submittedName>
        <fullName evidence="9">Efflux RND transporter permease subunit</fullName>
    </submittedName>
</protein>
<proteinExistence type="inferred from homology"/>
<dbReference type="Pfam" id="PF00873">
    <property type="entry name" value="ACR_tran"/>
    <property type="match status" value="1"/>
</dbReference>
<gene>
    <name evidence="9" type="ORF">HKW67_01105</name>
</gene>
<keyword evidence="5 8" id="KW-0812">Transmembrane</keyword>
<feature type="transmembrane region" description="Helical" evidence="8">
    <location>
        <begin position="522"/>
        <end position="540"/>
    </location>
</feature>
<feature type="transmembrane region" description="Helical" evidence="8">
    <location>
        <begin position="463"/>
        <end position="482"/>
    </location>
</feature>
<accession>A0A6M4IK24</accession>
<dbReference type="PANTHER" id="PTHR32063:SF24">
    <property type="entry name" value="CATION EFFLUX SYSTEM (ACRB_ACRD_ACRF FAMILY)"/>
    <property type="match status" value="1"/>
</dbReference>
<feature type="transmembrane region" description="Helical" evidence="8">
    <location>
        <begin position="856"/>
        <end position="875"/>
    </location>
</feature>
<evidence type="ECO:0000256" key="2">
    <source>
        <dbReference type="ARBA" id="ARBA00010942"/>
    </source>
</evidence>
<keyword evidence="4" id="KW-1003">Cell membrane</keyword>
<feature type="transmembrane region" description="Helical" evidence="8">
    <location>
        <begin position="908"/>
        <end position="929"/>
    </location>
</feature>
<name>A0A6M4IK24_9BACT</name>
<dbReference type="SUPFAM" id="SSF82693">
    <property type="entry name" value="Multidrug efflux transporter AcrB pore domain, PN1, PN2, PC1 and PC2 subdomains"/>
    <property type="match status" value="2"/>
</dbReference>
<keyword evidence="3" id="KW-0813">Transport</keyword>
<evidence type="ECO:0000256" key="1">
    <source>
        <dbReference type="ARBA" id="ARBA00004651"/>
    </source>
</evidence>
<dbReference type="SUPFAM" id="SSF82714">
    <property type="entry name" value="Multidrug efflux transporter AcrB TolC docking domain, DN and DC subdomains"/>
    <property type="match status" value="2"/>
</dbReference>
<dbReference type="NCBIfam" id="TIGR00914">
    <property type="entry name" value="2A0601"/>
    <property type="match status" value="1"/>
</dbReference>
<dbReference type="GO" id="GO:0008324">
    <property type="term" value="F:monoatomic cation transmembrane transporter activity"/>
    <property type="evidence" value="ECO:0007669"/>
    <property type="project" value="InterPro"/>
</dbReference>
<keyword evidence="6 8" id="KW-1133">Transmembrane helix</keyword>
<dbReference type="PANTHER" id="PTHR32063">
    <property type="match status" value="1"/>
</dbReference>
<feature type="transmembrane region" description="Helical" evidence="8">
    <location>
        <begin position="430"/>
        <end position="451"/>
    </location>
</feature>